<proteinExistence type="predicted"/>
<protein>
    <recommendedName>
        <fullName evidence="1">FBD domain-containing protein</fullName>
    </recommendedName>
</protein>
<feature type="domain" description="FBD" evidence="1">
    <location>
        <begin position="80"/>
        <end position="152"/>
    </location>
</feature>
<dbReference type="InterPro" id="IPR006566">
    <property type="entry name" value="FBD"/>
</dbReference>
<sequence length="152" mass="17703">MKNLKHLFLYTVEFYDMVQIQHVFLLMRSSPKLRSLYIKVKREKRQKREVEDADGMDLAQRREVMVASVVHCLQSPNFMDMVLDHLKTVKILGMVGSRAELEFIKLLLASSPSLRRIEILNTAVNDPKEESRISRVLMQFPRASTAAQIIWT</sequence>
<evidence type="ECO:0000259" key="1">
    <source>
        <dbReference type="SMART" id="SM00579"/>
    </source>
</evidence>
<dbReference type="SMART" id="SM00579">
    <property type="entry name" value="FBD"/>
    <property type="match status" value="1"/>
</dbReference>
<accession>A0AAD8HXC6</accession>
<dbReference type="Pfam" id="PF08387">
    <property type="entry name" value="FBD"/>
    <property type="match status" value="1"/>
</dbReference>
<keyword evidence="3" id="KW-1185">Reference proteome</keyword>
<reference evidence="2" key="1">
    <citation type="submission" date="2023-02" db="EMBL/GenBank/DDBJ databases">
        <title>Genome of toxic invasive species Heracleum sosnowskyi carries increased number of genes despite the absence of recent whole-genome duplications.</title>
        <authorList>
            <person name="Schelkunov M."/>
            <person name="Shtratnikova V."/>
            <person name="Makarenko M."/>
            <person name="Klepikova A."/>
            <person name="Omelchenko D."/>
            <person name="Novikova G."/>
            <person name="Obukhova E."/>
            <person name="Bogdanov V."/>
            <person name="Penin A."/>
            <person name="Logacheva M."/>
        </authorList>
    </citation>
    <scope>NUCLEOTIDE SEQUENCE</scope>
    <source>
        <strain evidence="2">Hsosn_3</strain>
        <tissue evidence="2">Leaf</tissue>
    </source>
</reference>
<gene>
    <name evidence="2" type="ORF">POM88_030712</name>
</gene>
<evidence type="ECO:0000313" key="2">
    <source>
        <dbReference type="EMBL" id="KAK1374519.1"/>
    </source>
</evidence>
<dbReference type="EMBL" id="JAUIZM010000007">
    <property type="protein sequence ID" value="KAK1374519.1"/>
    <property type="molecule type" value="Genomic_DNA"/>
</dbReference>
<organism evidence="2 3">
    <name type="scientific">Heracleum sosnowskyi</name>
    <dbReference type="NCBI Taxonomy" id="360622"/>
    <lineage>
        <taxon>Eukaryota</taxon>
        <taxon>Viridiplantae</taxon>
        <taxon>Streptophyta</taxon>
        <taxon>Embryophyta</taxon>
        <taxon>Tracheophyta</taxon>
        <taxon>Spermatophyta</taxon>
        <taxon>Magnoliopsida</taxon>
        <taxon>eudicotyledons</taxon>
        <taxon>Gunneridae</taxon>
        <taxon>Pentapetalae</taxon>
        <taxon>asterids</taxon>
        <taxon>campanulids</taxon>
        <taxon>Apiales</taxon>
        <taxon>Apiaceae</taxon>
        <taxon>Apioideae</taxon>
        <taxon>apioid superclade</taxon>
        <taxon>Tordylieae</taxon>
        <taxon>Tordyliinae</taxon>
        <taxon>Heracleum</taxon>
    </lineage>
</organism>
<comment type="caution">
    <text evidence="2">The sequence shown here is derived from an EMBL/GenBank/DDBJ whole genome shotgun (WGS) entry which is preliminary data.</text>
</comment>
<evidence type="ECO:0000313" key="3">
    <source>
        <dbReference type="Proteomes" id="UP001237642"/>
    </source>
</evidence>
<reference evidence="2" key="2">
    <citation type="submission" date="2023-05" db="EMBL/GenBank/DDBJ databases">
        <authorList>
            <person name="Schelkunov M.I."/>
        </authorList>
    </citation>
    <scope>NUCLEOTIDE SEQUENCE</scope>
    <source>
        <strain evidence="2">Hsosn_3</strain>
        <tissue evidence="2">Leaf</tissue>
    </source>
</reference>
<dbReference type="Proteomes" id="UP001237642">
    <property type="component" value="Unassembled WGS sequence"/>
</dbReference>
<dbReference type="AlphaFoldDB" id="A0AAD8HXC6"/>
<name>A0AAD8HXC6_9APIA</name>